<gene>
    <name evidence="1" type="ORF">F4821DRAFT_231944</name>
</gene>
<comment type="caution">
    <text evidence="1">The sequence shown here is derived from an EMBL/GenBank/DDBJ whole genome shotgun (WGS) entry which is preliminary data.</text>
</comment>
<evidence type="ECO:0000313" key="1">
    <source>
        <dbReference type="EMBL" id="KAI6089051.1"/>
    </source>
</evidence>
<dbReference type="EMBL" id="MU394297">
    <property type="protein sequence ID" value="KAI6089051.1"/>
    <property type="molecule type" value="Genomic_DNA"/>
</dbReference>
<dbReference type="Proteomes" id="UP001497680">
    <property type="component" value="Unassembled WGS sequence"/>
</dbReference>
<keyword evidence="2" id="KW-1185">Reference proteome</keyword>
<proteinExistence type="predicted"/>
<reference evidence="1 2" key="1">
    <citation type="journal article" date="2022" name="New Phytol.">
        <title>Ecological generalism drives hyperdiversity of secondary metabolite gene clusters in xylarialean endophytes.</title>
        <authorList>
            <person name="Franco M.E.E."/>
            <person name="Wisecaver J.H."/>
            <person name="Arnold A.E."/>
            <person name="Ju Y.M."/>
            <person name="Slot J.C."/>
            <person name="Ahrendt S."/>
            <person name="Moore L.P."/>
            <person name="Eastman K.E."/>
            <person name="Scott K."/>
            <person name="Konkel Z."/>
            <person name="Mondo S.J."/>
            <person name="Kuo A."/>
            <person name="Hayes R.D."/>
            <person name="Haridas S."/>
            <person name="Andreopoulos B."/>
            <person name="Riley R."/>
            <person name="LaButti K."/>
            <person name="Pangilinan J."/>
            <person name="Lipzen A."/>
            <person name="Amirebrahimi M."/>
            <person name="Yan J."/>
            <person name="Adam C."/>
            <person name="Keymanesh K."/>
            <person name="Ng V."/>
            <person name="Louie K."/>
            <person name="Northen T."/>
            <person name="Drula E."/>
            <person name="Henrissat B."/>
            <person name="Hsieh H.M."/>
            <person name="Youens-Clark K."/>
            <person name="Lutzoni F."/>
            <person name="Miadlikowska J."/>
            <person name="Eastwood D.C."/>
            <person name="Hamelin R.C."/>
            <person name="Grigoriev I.V."/>
            <person name="U'Ren J.M."/>
        </authorList>
    </citation>
    <scope>NUCLEOTIDE SEQUENCE [LARGE SCALE GENOMIC DNA]</scope>
    <source>
        <strain evidence="1 2">ER1909</strain>
    </source>
</reference>
<accession>A0ACC0D8R9</accession>
<organism evidence="1 2">
    <name type="scientific">Hypoxylon rubiginosum</name>
    <dbReference type="NCBI Taxonomy" id="110542"/>
    <lineage>
        <taxon>Eukaryota</taxon>
        <taxon>Fungi</taxon>
        <taxon>Dikarya</taxon>
        <taxon>Ascomycota</taxon>
        <taxon>Pezizomycotina</taxon>
        <taxon>Sordariomycetes</taxon>
        <taxon>Xylariomycetidae</taxon>
        <taxon>Xylariales</taxon>
        <taxon>Hypoxylaceae</taxon>
        <taxon>Hypoxylon</taxon>
    </lineage>
</organism>
<protein>
    <submittedName>
        <fullName evidence="1">Uncharacterized protein</fullName>
    </submittedName>
</protein>
<name>A0ACC0D8R9_9PEZI</name>
<sequence>MTGDVGTPTEDIEMGGTGEVPGGNASGHNGNAHGAGSNSSEPPEQRNPTPVKTVKMDADEKLHSSPPSADSAKMKSAPKKKGTAAKKGPRKARGSKKTGSKKDNSTAGAAAGAGANEGSSDDETDNGPYCICRGPDDHRWMISCDVCEDWFHGECVKLEKETGEKLVERFVCPNCTDGKLNYTKYKKTCSLAGCKSPARLYTKNVKDRSVFCCSDHCDAWWISMINTLPTKTAAAKAVEVLTQEDFVGLLIATAEQTDSNWKLGDQPFGNMSGLWSNGLPTRPGILSDEEQKFLQTSAAERLALGNEIVQYKKMMQLMDWANQRRQQAIEAGKFTKDSCGYDWRLDTVTVRHQFAEFLDTPEGQAVFKAGKLDTPLDSKDGQGQGGSAAGAGEIGSGGDPATRGMCDKKRCKPHNGWYKLLMNAVRVLMKETAAAAADKLNAEDIMRQEAEARFERRQLENNSVEILMEE</sequence>
<evidence type="ECO:0000313" key="2">
    <source>
        <dbReference type="Proteomes" id="UP001497680"/>
    </source>
</evidence>